<sequence>MAYDNLCKRLAEESPATFARWLLGTNPGNIQVLKTELSLEPISADAITFLETSEQILHLEFQTQPTSEPPLPLRMLDYWVRLYRKYRRPIQQFIIFLQTTTSEVVFTEEFVTETTRHRYRVIRMWEQNPAIFLNDSALLPLAPLAQTNSPERLLTQVAAEVAKIEAIEQRRNVLAAVQIIAGLRYDKTLIQQLLREDIMRESVIYQDILQQGVQQGREEGRGEGEASLIIRLLTRRFGELPPQLPQQIRSLSLTQLDALGEELLDFTEIAEVITFLEQFPSETDSENAN</sequence>
<organism evidence="2 3">
    <name type="scientific">Lyngbya aestuarii BL J</name>
    <dbReference type="NCBI Taxonomy" id="1348334"/>
    <lineage>
        <taxon>Bacteria</taxon>
        <taxon>Bacillati</taxon>
        <taxon>Cyanobacteriota</taxon>
        <taxon>Cyanophyceae</taxon>
        <taxon>Oscillatoriophycideae</taxon>
        <taxon>Oscillatoriales</taxon>
        <taxon>Microcoleaceae</taxon>
        <taxon>Lyngbya</taxon>
    </lineage>
</organism>
<dbReference type="EMBL" id="AUZM01000002">
    <property type="protein sequence ID" value="ERT09757.1"/>
    <property type="molecule type" value="Genomic_DNA"/>
</dbReference>
<name>U7QR35_9CYAN</name>
<gene>
    <name evidence="2" type="ORF">M595_0300</name>
</gene>
<dbReference type="OrthoDB" id="510169at2"/>
<keyword evidence="3" id="KW-1185">Reference proteome</keyword>
<evidence type="ECO:0000313" key="2">
    <source>
        <dbReference type="EMBL" id="ERT09757.1"/>
    </source>
</evidence>
<accession>U7QR35</accession>
<evidence type="ECO:0000313" key="3">
    <source>
        <dbReference type="Proteomes" id="UP000017127"/>
    </source>
</evidence>
<proteinExistence type="predicted"/>
<comment type="caution">
    <text evidence="2">The sequence shown here is derived from an EMBL/GenBank/DDBJ whole genome shotgun (WGS) entry which is preliminary data.</text>
</comment>
<dbReference type="AlphaFoldDB" id="U7QR35"/>
<dbReference type="InterPro" id="IPR025587">
    <property type="entry name" value="DUF4351"/>
</dbReference>
<dbReference type="PANTHER" id="PTHR34613">
    <property type="entry name" value="SLL0800 PROTEIN"/>
    <property type="match status" value="1"/>
</dbReference>
<dbReference type="PATRIC" id="fig|1348334.3.peg.296"/>
<protein>
    <recommendedName>
        <fullName evidence="1">DUF4351 domain-containing protein</fullName>
    </recommendedName>
</protein>
<dbReference type="PANTHER" id="PTHR34613:SF1">
    <property type="entry name" value="SLL6017 PROTEIN"/>
    <property type="match status" value="1"/>
</dbReference>
<dbReference type="Pfam" id="PF14261">
    <property type="entry name" value="DUF4351"/>
    <property type="match status" value="1"/>
</dbReference>
<reference evidence="2 3" key="1">
    <citation type="journal article" date="2013" name="Front. Microbiol.">
        <title>Comparative genomic analyses of the cyanobacterium, Lyngbya aestuarii BL J, a powerful hydrogen producer.</title>
        <authorList>
            <person name="Kothari A."/>
            <person name="Vaughn M."/>
            <person name="Garcia-Pichel F."/>
        </authorList>
    </citation>
    <scope>NUCLEOTIDE SEQUENCE [LARGE SCALE GENOMIC DNA]</scope>
    <source>
        <strain evidence="2 3">BL J</strain>
    </source>
</reference>
<dbReference type="RefSeq" id="WP_023064254.1">
    <property type="nucleotide sequence ID" value="NZ_AUZM01000002.1"/>
</dbReference>
<feature type="domain" description="DUF4351" evidence="1">
    <location>
        <begin position="218"/>
        <end position="276"/>
    </location>
</feature>
<evidence type="ECO:0000259" key="1">
    <source>
        <dbReference type="Pfam" id="PF14261"/>
    </source>
</evidence>
<dbReference type="Proteomes" id="UP000017127">
    <property type="component" value="Unassembled WGS sequence"/>
</dbReference>